<dbReference type="Gene3D" id="2.10.110.10">
    <property type="entry name" value="Cysteine Rich Protein"/>
    <property type="match status" value="1"/>
</dbReference>
<comment type="subcellular location">
    <subcellularLocation>
        <location evidence="1">Nucleus</location>
    </subcellularLocation>
</comment>
<keyword evidence="10" id="KW-1185">Reference proteome</keyword>
<dbReference type="Ensembl" id="ENSEBUT00000024954.1">
    <property type="protein sequence ID" value="ENSEBUP00000024378.1"/>
    <property type="gene ID" value="ENSEBUG00000015025.1"/>
</dbReference>
<evidence type="ECO:0000256" key="7">
    <source>
        <dbReference type="PROSITE-ProRule" id="PRU00125"/>
    </source>
</evidence>
<organism evidence="9 10">
    <name type="scientific">Eptatretus burgeri</name>
    <name type="common">Inshore hagfish</name>
    <dbReference type="NCBI Taxonomy" id="7764"/>
    <lineage>
        <taxon>Eukaryota</taxon>
        <taxon>Metazoa</taxon>
        <taxon>Chordata</taxon>
        <taxon>Craniata</taxon>
        <taxon>Vertebrata</taxon>
        <taxon>Cyclostomata</taxon>
        <taxon>Myxini</taxon>
        <taxon>Myxiniformes</taxon>
        <taxon>Myxinidae</taxon>
        <taxon>Eptatretinae</taxon>
        <taxon>Eptatretus</taxon>
    </lineage>
</organism>
<evidence type="ECO:0000313" key="9">
    <source>
        <dbReference type="Ensembl" id="ENSEBUP00000024378.1"/>
    </source>
</evidence>
<dbReference type="SMART" id="SM00132">
    <property type="entry name" value="LIM"/>
    <property type="match status" value="1"/>
</dbReference>
<name>A0A8C4X0T6_EPTBU</name>
<dbReference type="FunFam" id="2.10.110.10:FF:000001">
    <property type="entry name" value="Cysteine and glycine-rich protein 1"/>
    <property type="match status" value="1"/>
</dbReference>
<dbReference type="SUPFAM" id="SSF57716">
    <property type="entry name" value="Glucocorticoid receptor-like (DNA-binding domain)"/>
    <property type="match status" value="2"/>
</dbReference>
<dbReference type="GO" id="GO:0042805">
    <property type="term" value="F:actinin binding"/>
    <property type="evidence" value="ECO:0007669"/>
    <property type="project" value="TreeGrafter"/>
</dbReference>
<feature type="domain" description="LIM zinc-binding" evidence="8">
    <location>
        <begin position="6"/>
        <end position="66"/>
    </location>
</feature>
<evidence type="ECO:0000256" key="4">
    <source>
        <dbReference type="ARBA" id="ARBA00022833"/>
    </source>
</evidence>
<reference evidence="9" key="1">
    <citation type="submission" date="2025-08" db="UniProtKB">
        <authorList>
            <consortium name="Ensembl"/>
        </authorList>
    </citation>
    <scope>IDENTIFICATION</scope>
</reference>
<sequence>MSNDRNTCGVCNEKVFHAEEVQCEGHYYHQNCFICMKCRKSLDSTTITTHELGIHCKSCYLRKYGPKGYGYEGGAGAMTRAFAMHFGTIQPQLAEHVGEVSAQSVKQFWRRRFAKI</sequence>
<dbReference type="OMA" id="GAGCLTM"/>
<evidence type="ECO:0000259" key="8">
    <source>
        <dbReference type="PROSITE" id="PS50023"/>
    </source>
</evidence>
<dbReference type="GO" id="GO:0046872">
    <property type="term" value="F:metal ion binding"/>
    <property type="evidence" value="ECO:0007669"/>
    <property type="project" value="UniProtKB-KW"/>
</dbReference>
<dbReference type="GeneTree" id="ENSGT00940000154980"/>
<dbReference type="InterPro" id="IPR001781">
    <property type="entry name" value="Znf_LIM"/>
</dbReference>
<dbReference type="GO" id="GO:0008307">
    <property type="term" value="F:structural constituent of muscle"/>
    <property type="evidence" value="ECO:0007669"/>
    <property type="project" value="TreeGrafter"/>
</dbReference>
<evidence type="ECO:0000256" key="5">
    <source>
        <dbReference type="ARBA" id="ARBA00023038"/>
    </source>
</evidence>
<dbReference type="PROSITE" id="PS00478">
    <property type="entry name" value="LIM_DOMAIN_1"/>
    <property type="match status" value="1"/>
</dbReference>
<evidence type="ECO:0000256" key="2">
    <source>
        <dbReference type="ARBA" id="ARBA00022723"/>
    </source>
</evidence>
<dbReference type="GO" id="GO:0005634">
    <property type="term" value="C:nucleus"/>
    <property type="evidence" value="ECO:0007669"/>
    <property type="project" value="UniProtKB-SubCell"/>
</dbReference>
<dbReference type="GO" id="GO:0045214">
    <property type="term" value="P:sarcomere organization"/>
    <property type="evidence" value="ECO:0007669"/>
    <property type="project" value="TreeGrafter"/>
</dbReference>
<accession>A0A8C4X0T6</accession>
<dbReference type="PROSITE" id="PS50023">
    <property type="entry name" value="LIM_DOMAIN_2"/>
    <property type="match status" value="1"/>
</dbReference>
<dbReference type="PANTHER" id="PTHR24215:SF35">
    <property type="entry name" value="MUSCLE LIM PROTEIN MLP84B"/>
    <property type="match status" value="1"/>
</dbReference>
<proteinExistence type="predicted"/>
<dbReference type="GO" id="GO:0030018">
    <property type="term" value="C:Z disc"/>
    <property type="evidence" value="ECO:0007669"/>
    <property type="project" value="TreeGrafter"/>
</dbReference>
<dbReference type="GO" id="GO:0060537">
    <property type="term" value="P:muscle tissue development"/>
    <property type="evidence" value="ECO:0007669"/>
    <property type="project" value="TreeGrafter"/>
</dbReference>
<keyword evidence="3" id="KW-0677">Repeat</keyword>
<dbReference type="AlphaFoldDB" id="A0A8C4X0T6"/>
<keyword evidence="4 7" id="KW-0862">Zinc</keyword>
<dbReference type="PANTHER" id="PTHR24215">
    <property type="entry name" value="RHO-GTPASE-ACTIVATING PROTEIN LRG1"/>
    <property type="match status" value="1"/>
</dbReference>
<evidence type="ECO:0000256" key="3">
    <source>
        <dbReference type="ARBA" id="ARBA00022737"/>
    </source>
</evidence>
<keyword evidence="2 7" id="KW-0479">Metal-binding</keyword>
<keyword evidence="5 7" id="KW-0440">LIM domain</keyword>
<evidence type="ECO:0000256" key="1">
    <source>
        <dbReference type="ARBA" id="ARBA00004123"/>
    </source>
</evidence>
<keyword evidence="6" id="KW-0539">Nucleus</keyword>
<protein>
    <recommendedName>
        <fullName evidence="8">LIM zinc-binding domain-containing protein</fullName>
    </recommendedName>
</protein>
<reference evidence="9" key="2">
    <citation type="submission" date="2025-09" db="UniProtKB">
        <authorList>
            <consortium name="Ensembl"/>
        </authorList>
    </citation>
    <scope>IDENTIFICATION</scope>
</reference>
<dbReference type="Pfam" id="PF00412">
    <property type="entry name" value="LIM"/>
    <property type="match status" value="1"/>
</dbReference>
<evidence type="ECO:0000313" key="10">
    <source>
        <dbReference type="Proteomes" id="UP000694388"/>
    </source>
</evidence>
<dbReference type="Proteomes" id="UP000694388">
    <property type="component" value="Unplaced"/>
</dbReference>
<evidence type="ECO:0000256" key="6">
    <source>
        <dbReference type="ARBA" id="ARBA00023242"/>
    </source>
</evidence>